<dbReference type="EMBL" id="JACHHE010000002">
    <property type="protein sequence ID" value="MBB5179299.1"/>
    <property type="molecule type" value="Genomic_DNA"/>
</dbReference>
<evidence type="ECO:0000256" key="3">
    <source>
        <dbReference type="ARBA" id="ARBA00022475"/>
    </source>
</evidence>
<keyword evidence="10" id="KW-1185">Reference proteome</keyword>
<dbReference type="RefSeq" id="WP_135504678.1">
    <property type="nucleotide sequence ID" value="NZ_JACHHE010000002.1"/>
</dbReference>
<evidence type="ECO:0000313" key="9">
    <source>
        <dbReference type="EMBL" id="MBB5179299.1"/>
    </source>
</evidence>
<dbReference type="InterPro" id="IPR028976">
    <property type="entry name" value="CheC-like_sf"/>
</dbReference>
<evidence type="ECO:0000259" key="8">
    <source>
        <dbReference type="Pfam" id="PF01052"/>
    </source>
</evidence>
<reference evidence="9 10" key="1">
    <citation type="submission" date="2020-08" db="EMBL/GenBank/DDBJ databases">
        <title>Genomic Encyclopedia of Type Strains, Phase IV (KMG-IV): sequencing the most valuable type-strain genomes for metagenomic binning, comparative biology and taxonomic classification.</title>
        <authorList>
            <person name="Goeker M."/>
        </authorList>
    </citation>
    <scope>NUCLEOTIDE SEQUENCE [LARGE SCALE GENOMIC DNA]</scope>
    <source>
        <strain evidence="9 10">DSM 15895</strain>
    </source>
</reference>
<sequence>MNFDKLSPGELDGLLGQKGTEEKPMSANHLLQIEKEAFSELLAVSLSSAAGSLGEMLKREVSVSAPVLEVKPRDAVLAAAAAPFFVILGEYKGEVEGIQLLAVSKADVEALVKIWDATSEPDDMEKQFEMLQKLVETMFAPITKTMGMLMEKEVAYSLSGMDIVQSQEDFPIAKFTKEQWFAEAVFKVRLGAGAAAEFSLCLPVQLVKEIAGVLTGAPEEDYAEETRDMEYQSNNQTASEPKKNTAPTIQSVQFSNFDETATSQTEPNNLDMLMDIPLQVTVELGRTKRMVKEILGVSPGSIIELDKLAGEPVDILINNKVIAVGEVVVIDENFGVRVTDILSTADRLSKLR</sequence>
<comment type="caution">
    <text evidence="9">The sequence shown here is derived from an EMBL/GenBank/DDBJ whole genome shotgun (WGS) entry which is preliminary data.</text>
</comment>
<dbReference type="PANTHER" id="PTHR43484">
    <property type="match status" value="1"/>
</dbReference>
<dbReference type="Proteomes" id="UP000525923">
    <property type="component" value="Unassembled WGS sequence"/>
</dbReference>
<dbReference type="OrthoDB" id="9773459at2"/>
<evidence type="ECO:0000256" key="1">
    <source>
        <dbReference type="ARBA" id="ARBA00004413"/>
    </source>
</evidence>
<gene>
    <name evidence="9" type="ORF">HNQ44_000723</name>
</gene>
<dbReference type="Gene3D" id="3.40.1550.10">
    <property type="entry name" value="CheC-like"/>
    <property type="match status" value="1"/>
</dbReference>
<dbReference type="NCBIfam" id="TIGR02480">
    <property type="entry name" value="fliN"/>
    <property type="match status" value="1"/>
</dbReference>
<comment type="subcellular location">
    <subcellularLocation>
        <location evidence="1">Cell membrane</location>
        <topology evidence="1">Peripheral membrane protein</topology>
        <orientation evidence="1">Cytoplasmic side</orientation>
    </subcellularLocation>
</comment>
<keyword evidence="9" id="KW-0966">Cell projection</keyword>
<feature type="compositionally biased region" description="Polar residues" evidence="7">
    <location>
        <begin position="231"/>
        <end position="247"/>
    </location>
</feature>
<dbReference type="InterPro" id="IPR036429">
    <property type="entry name" value="SpoA-like_sf"/>
</dbReference>
<feature type="domain" description="Flagellar motor switch protein FliN-like C-terminal" evidence="8">
    <location>
        <begin position="272"/>
        <end position="342"/>
    </location>
</feature>
<keyword evidence="4" id="KW-0145">Chemotaxis</keyword>
<evidence type="ECO:0000256" key="5">
    <source>
        <dbReference type="ARBA" id="ARBA00022779"/>
    </source>
</evidence>
<keyword evidence="9" id="KW-0969">Cilium</keyword>
<dbReference type="PANTHER" id="PTHR43484:SF1">
    <property type="entry name" value="FLAGELLAR MOTOR SWITCH PROTEIN FLIN"/>
    <property type="match status" value="1"/>
</dbReference>
<evidence type="ECO:0000256" key="7">
    <source>
        <dbReference type="SAM" id="MobiDB-lite"/>
    </source>
</evidence>
<dbReference type="SUPFAM" id="SSF103039">
    <property type="entry name" value="CheC-like"/>
    <property type="match status" value="1"/>
</dbReference>
<dbReference type="InterPro" id="IPR012826">
    <property type="entry name" value="FliN"/>
</dbReference>
<dbReference type="Gene3D" id="2.30.330.10">
    <property type="entry name" value="SpoA-like"/>
    <property type="match status" value="1"/>
</dbReference>
<feature type="region of interest" description="Disordered" evidence="7">
    <location>
        <begin position="226"/>
        <end position="247"/>
    </location>
</feature>
<dbReference type="SUPFAM" id="SSF101801">
    <property type="entry name" value="Surface presentation of antigens (SPOA)"/>
    <property type="match status" value="1"/>
</dbReference>
<dbReference type="GO" id="GO:0071973">
    <property type="term" value="P:bacterial-type flagellum-dependent cell motility"/>
    <property type="evidence" value="ECO:0007669"/>
    <property type="project" value="InterPro"/>
</dbReference>
<keyword evidence="5" id="KW-0283">Flagellar rotation</keyword>
<evidence type="ECO:0000256" key="2">
    <source>
        <dbReference type="ARBA" id="ARBA00009226"/>
    </source>
</evidence>
<keyword evidence="3" id="KW-1003">Cell membrane</keyword>
<organism evidence="9 10">
    <name type="scientific">Planococcus koreensis</name>
    <dbReference type="NCBI Taxonomy" id="112331"/>
    <lineage>
        <taxon>Bacteria</taxon>
        <taxon>Bacillati</taxon>
        <taxon>Bacillota</taxon>
        <taxon>Bacilli</taxon>
        <taxon>Bacillales</taxon>
        <taxon>Caryophanaceae</taxon>
        <taxon>Planococcus</taxon>
    </lineage>
</organism>
<dbReference type="AlphaFoldDB" id="A0A7W8CS08"/>
<dbReference type="InterPro" id="IPR001172">
    <property type="entry name" value="FliN_T3SS_HrcQb"/>
</dbReference>
<proteinExistence type="inferred from homology"/>
<dbReference type="GO" id="GO:0006935">
    <property type="term" value="P:chemotaxis"/>
    <property type="evidence" value="ECO:0007669"/>
    <property type="project" value="UniProtKB-KW"/>
</dbReference>
<protein>
    <submittedName>
        <fullName evidence="9">Flagellar motor switch protein FliN/FliY</fullName>
    </submittedName>
</protein>
<dbReference type="InterPro" id="IPR001543">
    <property type="entry name" value="FliN-like_C"/>
</dbReference>
<evidence type="ECO:0000256" key="4">
    <source>
        <dbReference type="ARBA" id="ARBA00022500"/>
    </source>
</evidence>
<dbReference type="Pfam" id="PF01052">
    <property type="entry name" value="FliMN_C"/>
    <property type="match status" value="1"/>
</dbReference>
<name>A0A7W8CS08_9BACL</name>
<dbReference type="InterPro" id="IPR051469">
    <property type="entry name" value="FliN/MopA/SpaO"/>
</dbReference>
<dbReference type="GO" id="GO:0003774">
    <property type="term" value="F:cytoskeletal motor activity"/>
    <property type="evidence" value="ECO:0007669"/>
    <property type="project" value="InterPro"/>
</dbReference>
<dbReference type="GO" id="GO:0009425">
    <property type="term" value="C:bacterial-type flagellum basal body"/>
    <property type="evidence" value="ECO:0007669"/>
    <property type="project" value="InterPro"/>
</dbReference>
<comment type="similarity">
    <text evidence="2">Belongs to the FliN/MopA/SpaO family.</text>
</comment>
<keyword evidence="9" id="KW-0282">Flagellum</keyword>
<keyword evidence="6" id="KW-0472">Membrane</keyword>
<accession>A0A7W8CS08</accession>
<dbReference type="GO" id="GO:0005886">
    <property type="term" value="C:plasma membrane"/>
    <property type="evidence" value="ECO:0007669"/>
    <property type="project" value="UniProtKB-SubCell"/>
</dbReference>
<dbReference type="PRINTS" id="PR00956">
    <property type="entry name" value="FLGMOTORFLIN"/>
</dbReference>
<evidence type="ECO:0000256" key="6">
    <source>
        <dbReference type="ARBA" id="ARBA00023136"/>
    </source>
</evidence>
<evidence type="ECO:0000313" key="10">
    <source>
        <dbReference type="Proteomes" id="UP000525923"/>
    </source>
</evidence>